<keyword evidence="2" id="KW-1185">Reference proteome</keyword>
<accession>A0AAV6HCS8</accession>
<name>A0AAV6HCS8_9TELE</name>
<comment type="caution">
    <text evidence="1">The sequence shown here is derived from an EMBL/GenBank/DDBJ whole genome shotgun (WGS) entry which is preliminary data.</text>
</comment>
<evidence type="ECO:0000313" key="1">
    <source>
        <dbReference type="EMBL" id="KAG5285090.1"/>
    </source>
</evidence>
<dbReference type="EMBL" id="JADWDJ010000002">
    <property type="protein sequence ID" value="KAG5285090.1"/>
    <property type="molecule type" value="Genomic_DNA"/>
</dbReference>
<organism evidence="1 2">
    <name type="scientific">Alosa alosa</name>
    <name type="common">allis shad</name>
    <dbReference type="NCBI Taxonomy" id="278164"/>
    <lineage>
        <taxon>Eukaryota</taxon>
        <taxon>Metazoa</taxon>
        <taxon>Chordata</taxon>
        <taxon>Craniata</taxon>
        <taxon>Vertebrata</taxon>
        <taxon>Euteleostomi</taxon>
        <taxon>Actinopterygii</taxon>
        <taxon>Neopterygii</taxon>
        <taxon>Teleostei</taxon>
        <taxon>Clupei</taxon>
        <taxon>Clupeiformes</taxon>
        <taxon>Clupeoidei</taxon>
        <taxon>Clupeidae</taxon>
        <taxon>Alosa</taxon>
    </lineage>
</organism>
<evidence type="ECO:0000313" key="2">
    <source>
        <dbReference type="Proteomes" id="UP000823561"/>
    </source>
</evidence>
<dbReference type="AlphaFoldDB" id="A0AAV6HCS8"/>
<gene>
    <name evidence="1" type="ORF">AALO_G00033970</name>
</gene>
<dbReference type="Proteomes" id="UP000823561">
    <property type="component" value="Chromosome 2"/>
</dbReference>
<reference evidence="1" key="1">
    <citation type="submission" date="2020-10" db="EMBL/GenBank/DDBJ databases">
        <title>Chromosome-scale genome assembly of the Allis shad, Alosa alosa.</title>
        <authorList>
            <person name="Margot Z."/>
            <person name="Christophe K."/>
            <person name="Cabau C."/>
            <person name="Louis A."/>
            <person name="Berthelot C."/>
            <person name="Parey E."/>
            <person name="Roest Crollius H."/>
            <person name="Montfort J."/>
            <person name="Robinson-Rechavi M."/>
            <person name="Bucao C."/>
            <person name="Bouchez O."/>
            <person name="Gislard M."/>
            <person name="Lluch J."/>
            <person name="Milhes M."/>
            <person name="Lampietro C."/>
            <person name="Lopez Roques C."/>
            <person name="Donnadieu C."/>
            <person name="Braasch I."/>
            <person name="Desvignes T."/>
            <person name="Postlethwait J."/>
            <person name="Bobe J."/>
            <person name="Guiguen Y."/>
        </authorList>
    </citation>
    <scope>NUCLEOTIDE SEQUENCE</scope>
    <source>
        <strain evidence="1">M-15738</strain>
        <tissue evidence="1">Blood</tissue>
    </source>
</reference>
<proteinExistence type="predicted"/>
<protein>
    <submittedName>
        <fullName evidence="1">Uncharacterized protein</fullName>
    </submittedName>
</protein>
<sequence length="58" mass="6690">MESQTQDDSLGLLLCRVFHWTNLPLDKGGRRAEGANDHLACNMNCFYSIFLHFIVAYR</sequence>